<proteinExistence type="predicted"/>
<dbReference type="Proteomes" id="UP000318212">
    <property type="component" value="Unassembled WGS sequence"/>
</dbReference>
<dbReference type="GO" id="GO:0051920">
    <property type="term" value="F:peroxiredoxin activity"/>
    <property type="evidence" value="ECO:0007669"/>
    <property type="project" value="InterPro"/>
</dbReference>
<accession>A0A508A964</accession>
<feature type="domain" description="Carboxymuconolactone decarboxylase-like" evidence="1">
    <location>
        <begin position="13"/>
        <end position="95"/>
    </location>
</feature>
<dbReference type="PANTHER" id="PTHR34846">
    <property type="entry name" value="4-CARBOXYMUCONOLACTONE DECARBOXYLASE FAMILY PROTEIN (AFU_ORTHOLOGUE AFUA_6G11590)"/>
    <property type="match status" value="1"/>
</dbReference>
<evidence type="ECO:0000313" key="3">
    <source>
        <dbReference type="Proteomes" id="UP000318212"/>
    </source>
</evidence>
<dbReference type="EMBL" id="VICE01000090">
    <property type="protein sequence ID" value="TQD44428.1"/>
    <property type="molecule type" value="Genomic_DNA"/>
</dbReference>
<dbReference type="OrthoDB" id="9801997at2"/>
<protein>
    <submittedName>
        <fullName evidence="2">Carboxymuconolactone decarboxylase family protein</fullName>
    </submittedName>
</protein>
<gene>
    <name evidence="2" type="ORF">FKV25_09590</name>
</gene>
<dbReference type="PANTHER" id="PTHR34846:SF10">
    <property type="entry name" value="CYTOPLASMIC PROTEIN"/>
    <property type="match status" value="1"/>
</dbReference>
<evidence type="ECO:0000259" key="1">
    <source>
        <dbReference type="Pfam" id="PF02627"/>
    </source>
</evidence>
<dbReference type="InterPro" id="IPR003779">
    <property type="entry name" value="CMD-like"/>
</dbReference>
<keyword evidence="3" id="KW-1185">Reference proteome</keyword>
<dbReference type="AlphaFoldDB" id="A0A508A964"/>
<dbReference type="Pfam" id="PF02627">
    <property type="entry name" value="CMD"/>
    <property type="match status" value="1"/>
</dbReference>
<dbReference type="Gene3D" id="1.20.1290.10">
    <property type="entry name" value="AhpD-like"/>
    <property type="match status" value="1"/>
</dbReference>
<dbReference type="InterPro" id="IPR004675">
    <property type="entry name" value="AhpD_core"/>
</dbReference>
<comment type="caution">
    <text evidence="2">The sequence shown here is derived from an EMBL/GenBank/DDBJ whole genome shotgun (WGS) entry which is preliminary data.</text>
</comment>
<organism evidence="2 3">
    <name type="scientific">Marilutibacter aestuarii</name>
    <dbReference type="NCBI Taxonomy" id="1706195"/>
    <lineage>
        <taxon>Bacteria</taxon>
        <taxon>Pseudomonadati</taxon>
        <taxon>Pseudomonadota</taxon>
        <taxon>Gammaproteobacteria</taxon>
        <taxon>Lysobacterales</taxon>
        <taxon>Lysobacteraceae</taxon>
        <taxon>Marilutibacter</taxon>
    </lineage>
</organism>
<dbReference type="NCBIfam" id="TIGR00778">
    <property type="entry name" value="ahpD_dom"/>
    <property type="match status" value="1"/>
</dbReference>
<reference evidence="2 3" key="1">
    <citation type="submission" date="2019-06" db="EMBL/GenBank/DDBJ databases">
        <title>Lysobacter alkalisoli sp. nov. isolated from saline soil.</title>
        <authorList>
            <person name="Sun J.-Q."/>
            <person name="Xu L."/>
        </authorList>
    </citation>
    <scope>NUCLEOTIDE SEQUENCE [LARGE SCALE GENOMIC DNA]</scope>
    <source>
        <strain evidence="2 3">JCM 31130</strain>
    </source>
</reference>
<evidence type="ECO:0000313" key="2">
    <source>
        <dbReference type="EMBL" id="TQD44428.1"/>
    </source>
</evidence>
<dbReference type="RefSeq" id="WP_141518580.1">
    <property type="nucleotide sequence ID" value="NZ_VICE01000090.1"/>
</dbReference>
<sequence>MDNAPVDYATHAPRAFQQLAQLSAQLYKGPLGPRLVELVSLRVSQLNGCVFCLDMHAEALRRSGVAQRKLDTVAAWRESPLFDARERAALAWAEALNALGCQAVPEGALEALQAEFDAREVSELSFAVAAIRAWNMLNVGLRRPLPETPYVAAAA</sequence>
<name>A0A508A964_9GAMM</name>
<dbReference type="SUPFAM" id="SSF69118">
    <property type="entry name" value="AhpD-like"/>
    <property type="match status" value="1"/>
</dbReference>
<dbReference type="InterPro" id="IPR029032">
    <property type="entry name" value="AhpD-like"/>
</dbReference>